<accession>A0A0E9S2P8</accession>
<protein>
    <submittedName>
        <fullName evidence="1">Uncharacterized protein</fullName>
    </submittedName>
</protein>
<proteinExistence type="predicted"/>
<dbReference type="EMBL" id="GBXM01073016">
    <property type="protein sequence ID" value="JAH35561.1"/>
    <property type="molecule type" value="Transcribed_RNA"/>
</dbReference>
<reference evidence="1" key="1">
    <citation type="submission" date="2014-11" db="EMBL/GenBank/DDBJ databases">
        <authorList>
            <person name="Amaro Gonzalez C."/>
        </authorList>
    </citation>
    <scope>NUCLEOTIDE SEQUENCE</scope>
</reference>
<organism evidence="1">
    <name type="scientific">Anguilla anguilla</name>
    <name type="common">European freshwater eel</name>
    <name type="synonym">Muraena anguilla</name>
    <dbReference type="NCBI Taxonomy" id="7936"/>
    <lineage>
        <taxon>Eukaryota</taxon>
        <taxon>Metazoa</taxon>
        <taxon>Chordata</taxon>
        <taxon>Craniata</taxon>
        <taxon>Vertebrata</taxon>
        <taxon>Euteleostomi</taxon>
        <taxon>Actinopterygii</taxon>
        <taxon>Neopterygii</taxon>
        <taxon>Teleostei</taxon>
        <taxon>Anguilliformes</taxon>
        <taxon>Anguillidae</taxon>
        <taxon>Anguilla</taxon>
    </lineage>
</organism>
<evidence type="ECO:0000313" key="1">
    <source>
        <dbReference type="EMBL" id="JAH35561.1"/>
    </source>
</evidence>
<reference evidence="1" key="2">
    <citation type="journal article" date="2015" name="Fish Shellfish Immunol.">
        <title>Early steps in the European eel (Anguilla anguilla)-Vibrio vulnificus interaction in the gills: Role of the RtxA13 toxin.</title>
        <authorList>
            <person name="Callol A."/>
            <person name="Pajuelo D."/>
            <person name="Ebbesson L."/>
            <person name="Teles M."/>
            <person name="MacKenzie S."/>
            <person name="Amaro C."/>
        </authorList>
    </citation>
    <scope>NUCLEOTIDE SEQUENCE</scope>
</reference>
<dbReference type="AlphaFoldDB" id="A0A0E9S2P8"/>
<sequence>MYLRINRPTSLPGLFIMSFLLTFVKDANNLKGLYAGLMAVHCPGHCLLQVHFMSMYD</sequence>
<name>A0A0E9S2P8_ANGAN</name>